<gene>
    <name evidence="1" type="ORF">MUN68_011260</name>
</gene>
<sequence>MKKTIITLLFVALTINGFAQKNERKDRIKALKIALITEKLNLTETEAQKFWPIYNAFQKEADMLRINAREKRRNLDINTITDDQAKTALNDLLAFEREEQLLKTDLIESLLTAIPAKKIILLKFTEEQFKRQMLDELKKRREKKGSKN</sequence>
<organism evidence="1 2">
    <name type="scientific">Psychroserpens ponticola</name>
    <dbReference type="NCBI Taxonomy" id="2932268"/>
    <lineage>
        <taxon>Bacteria</taxon>
        <taxon>Pseudomonadati</taxon>
        <taxon>Bacteroidota</taxon>
        <taxon>Flavobacteriia</taxon>
        <taxon>Flavobacteriales</taxon>
        <taxon>Flavobacteriaceae</taxon>
        <taxon>Psychroserpens</taxon>
    </lineage>
</organism>
<reference evidence="1 2" key="1">
    <citation type="submission" date="2023-01" db="EMBL/GenBank/DDBJ databases">
        <title>Psychroserpens ponticola sp. nov., isolated from seawater.</title>
        <authorList>
            <person name="Kristyanto S."/>
            <person name="Jung J."/>
            <person name="Kim J.M."/>
            <person name="Jeon C.O."/>
        </authorList>
    </citation>
    <scope>NUCLEOTIDE SEQUENCE [LARGE SCALE GENOMIC DNA]</scope>
    <source>
        <strain evidence="1 2">MSW6</strain>
    </source>
</reference>
<keyword evidence="2" id="KW-1185">Reference proteome</keyword>
<evidence type="ECO:0000313" key="1">
    <source>
        <dbReference type="EMBL" id="WCO00644.1"/>
    </source>
</evidence>
<accession>A0ABY7RU41</accession>
<dbReference type="RefSeq" id="WP_249996189.1">
    <property type="nucleotide sequence ID" value="NZ_CP116221.1"/>
</dbReference>
<dbReference type="Proteomes" id="UP001202717">
    <property type="component" value="Chromosome"/>
</dbReference>
<evidence type="ECO:0000313" key="2">
    <source>
        <dbReference type="Proteomes" id="UP001202717"/>
    </source>
</evidence>
<dbReference type="EMBL" id="CP116221">
    <property type="protein sequence ID" value="WCO00644.1"/>
    <property type="molecule type" value="Genomic_DNA"/>
</dbReference>
<name>A0ABY7RU41_9FLAO</name>
<evidence type="ECO:0008006" key="3">
    <source>
        <dbReference type="Google" id="ProtNLM"/>
    </source>
</evidence>
<protein>
    <recommendedName>
        <fullName evidence="3">Sensor of ECF-type sigma factor</fullName>
    </recommendedName>
</protein>
<proteinExistence type="predicted"/>